<feature type="transmembrane region" description="Helical" evidence="2">
    <location>
        <begin position="49"/>
        <end position="79"/>
    </location>
</feature>
<sequence>MVLVARHAHGTNKRQTVTASTQPPAAPAPHPDGTPVVSESHEGQPVAEWVVTAAVACSAVIAAFGYTSLGILILAVTTLSLGTLRLSMRERSPWKVRSIGFDSCICLGLGVGLLLTYVSILWLF</sequence>
<dbReference type="Pfam" id="PF11222">
    <property type="entry name" value="DUF3017"/>
    <property type="match status" value="1"/>
</dbReference>
<evidence type="ECO:0000256" key="1">
    <source>
        <dbReference type="SAM" id="MobiDB-lite"/>
    </source>
</evidence>
<keyword evidence="4" id="KW-1185">Reference proteome</keyword>
<evidence type="ECO:0008006" key="5">
    <source>
        <dbReference type="Google" id="ProtNLM"/>
    </source>
</evidence>
<evidence type="ECO:0000313" key="4">
    <source>
        <dbReference type="Proteomes" id="UP001321766"/>
    </source>
</evidence>
<feature type="transmembrane region" description="Helical" evidence="2">
    <location>
        <begin position="99"/>
        <end position="123"/>
    </location>
</feature>
<dbReference type="EMBL" id="AP026798">
    <property type="protein sequence ID" value="BDR53034.1"/>
    <property type="molecule type" value="Genomic_DNA"/>
</dbReference>
<dbReference type="InterPro" id="IPR021385">
    <property type="entry name" value="DUF3017"/>
</dbReference>
<protein>
    <recommendedName>
        <fullName evidence="5">Rod shape-determining protein RodA</fullName>
    </recommendedName>
</protein>
<proteinExistence type="predicted"/>
<accession>A0ABN6SC04</accession>
<organism evidence="3 4">
    <name type="scientific">Bombiscardovia nodaiensis</name>
    <dbReference type="NCBI Taxonomy" id="2932181"/>
    <lineage>
        <taxon>Bacteria</taxon>
        <taxon>Bacillati</taxon>
        <taxon>Actinomycetota</taxon>
        <taxon>Actinomycetes</taxon>
        <taxon>Bifidobacteriales</taxon>
        <taxon>Bifidobacteriaceae</taxon>
        <taxon>Bombiscardovia</taxon>
    </lineage>
</organism>
<dbReference type="Proteomes" id="UP001321766">
    <property type="component" value="Chromosome"/>
</dbReference>
<name>A0ABN6SC04_9BIFI</name>
<keyword evidence="2" id="KW-0472">Membrane</keyword>
<feature type="compositionally biased region" description="Basic residues" evidence="1">
    <location>
        <begin position="1"/>
        <end position="12"/>
    </location>
</feature>
<reference evidence="3 4" key="1">
    <citation type="journal article" date="2023" name="Microbiol. Spectr.">
        <title>Symbiosis of Carpenter Bees with Uncharacterized Lactic Acid Bacteria Showing NAD Auxotrophy.</title>
        <authorList>
            <person name="Kawasaki S."/>
            <person name="Ozawa K."/>
            <person name="Mori T."/>
            <person name="Yamamoto A."/>
            <person name="Ito M."/>
            <person name="Ohkuma M."/>
            <person name="Sakamoto M."/>
            <person name="Matsutani M."/>
        </authorList>
    </citation>
    <scope>NUCLEOTIDE SEQUENCE [LARGE SCALE GENOMIC DNA]</scope>
    <source>
        <strain evidence="3 4">Kim37-2</strain>
    </source>
</reference>
<evidence type="ECO:0000256" key="2">
    <source>
        <dbReference type="SAM" id="Phobius"/>
    </source>
</evidence>
<keyword evidence="2" id="KW-0812">Transmembrane</keyword>
<gene>
    <name evidence="3" type="ORF">KIM372_09410</name>
</gene>
<evidence type="ECO:0000313" key="3">
    <source>
        <dbReference type="EMBL" id="BDR53034.1"/>
    </source>
</evidence>
<feature type="region of interest" description="Disordered" evidence="1">
    <location>
        <begin position="1"/>
        <end position="40"/>
    </location>
</feature>
<keyword evidence="2" id="KW-1133">Transmembrane helix</keyword>